<dbReference type="RefSeq" id="WP_245707046.1">
    <property type="nucleotide sequence ID" value="NZ_FNQP01000020.1"/>
</dbReference>
<evidence type="ECO:0000256" key="4">
    <source>
        <dbReference type="ARBA" id="ARBA00022723"/>
    </source>
</evidence>
<keyword evidence="6 8" id="KW-0460">Magnesium</keyword>
<dbReference type="PANTHER" id="PTHR33653:SF1">
    <property type="entry name" value="RIBONUCLEASE VAPC2"/>
    <property type="match status" value="1"/>
</dbReference>
<evidence type="ECO:0000313" key="11">
    <source>
        <dbReference type="Proteomes" id="UP000199397"/>
    </source>
</evidence>
<dbReference type="Proteomes" id="UP000199397">
    <property type="component" value="Unassembled WGS sequence"/>
</dbReference>
<name>A0A1H4FDY1_9GAMM</name>
<dbReference type="GO" id="GO:0004540">
    <property type="term" value="F:RNA nuclease activity"/>
    <property type="evidence" value="ECO:0007669"/>
    <property type="project" value="InterPro"/>
</dbReference>
<protein>
    <recommendedName>
        <fullName evidence="8">Ribonuclease VapC</fullName>
        <shortName evidence="8">RNase VapC</shortName>
        <ecNumber evidence="8">3.1.-.-</ecNumber>
    </recommendedName>
    <alternativeName>
        <fullName evidence="8">Toxin VapC</fullName>
    </alternativeName>
</protein>
<feature type="binding site" evidence="8">
    <location>
        <position position="100"/>
    </location>
    <ligand>
        <name>Mg(2+)</name>
        <dbReference type="ChEBI" id="CHEBI:18420"/>
    </ligand>
</feature>
<keyword evidence="10" id="KW-0255">Endonuclease</keyword>
<evidence type="ECO:0000313" key="10">
    <source>
        <dbReference type="EMBL" id="SEA95496.1"/>
    </source>
</evidence>
<evidence type="ECO:0000256" key="6">
    <source>
        <dbReference type="ARBA" id="ARBA00022842"/>
    </source>
</evidence>
<reference evidence="10 11" key="1">
    <citation type="submission" date="2016-10" db="EMBL/GenBank/DDBJ databases">
        <authorList>
            <person name="de Groot N.N."/>
        </authorList>
    </citation>
    <scope>NUCLEOTIDE SEQUENCE [LARGE SCALE GENOMIC DNA]</scope>
    <source>
        <strain evidence="10 11">DSM 21228</strain>
    </source>
</reference>
<keyword evidence="5 8" id="KW-0378">Hydrolase</keyword>
<evidence type="ECO:0000259" key="9">
    <source>
        <dbReference type="SMART" id="SM00670"/>
    </source>
</evidence>
<dbReference type="EC" id="3.1.-.-" evidence="8"/>
<dbReference type="CDD" id="cd18745">
    <property type="entry name" value="PIN_VapC4-5_FitB-like"/>
    <property type="match status" value="1"/>
</dbReference>
<evidence type="ECO:0000256" key="8">
    <source>
        <dbReference type="HAMAP-Rule" id="MF_00265"/>
    </source>
</evidence>
<proteinExistence type="inferred from homology"/>
<evidence type="ECO:0000256" key="5">
    <source>
        <dbReference type="ARBA" id="ARBA00022801"/>
    </source>
</evidence>
<dbReference type="EMBL" id="FNQP01000020">
    <property type="protein sequence ID" value="SEA95496.1"/>
    <property type="molecule type" value="Genomic_DNA"/>
</dbReference>
<evidence type="ECO:0000256" key="3">
    <source>
        <dbReference type="ARBA" id="ARBA00022722"/>
    </source>
</evidence>
<dbReference type="InterPro" id="IPR022907">
    <property type="entry name" value="VapC_family"/>
</dbReference>
<keyword evidence="3 8" id="KW-0540">Nuclease</keyword>
<dbReference type="GO" id="GO:0004519">
    <property type="term" value="F:endonuclease activity"/>
    <property type="evidence" value="ECO:0007669"/>
    <property type="project" value="UniProtKB-KW"/>
</dbReference>
<dbReference type="InterPro" id="IPR050556">
    <property type="entry name" value="Type_II_TA_system_RNase"/>
</dbReference>
<dbReference type="InterPro" id="IPR029060">
    <property type="entry name" value="PIN-like_dom_sf"/>
</dbReference>
<comment type="similarity">
    <text evidence="7 8">Belongs to the PINc/VapC protein family.</text>
</comment>
<keyword evidence="4 8" id="KW-0479">Metal-binding</keyword>
<gene>
    <name evidence="8" type="primary">vapC</name>
    <name evidence="10" type="ORF">SAMN05660964_02929</name>
</gene>
<dbReference type="STRING" id="525918.SAMN05660964_02929"/>
<feature type="domain" description="PIN" evidence="9">
    <location>
        <begin position="3"/>
        <end position="123"/>
    </location>
</feature>
<dbReference type="PANTHER" id="PTHR33653">
    <property type="entry name" value="RIBONUCLEASE VAPC2"/>
    <property type="match status" value="1"/>
</dbReference>
<dbReference type="InterPro" id="IPR002716">
    <property type="entry name" value="PIN_dom"/>
</dbReference>
<feature type="binding site" evidence="8">
    <location>
        <position position="8"/>
    </location>
    <ligand>
        <name>Mg(2+)</name>
        <dbReference type="ChEBI" id="CHEBI:18420"/>
    </ligand>
</feature>
<evidence type="ECO:0000256" key="1">
    <source>
        <dbReference type="ARBA" id="ARBA00001946"/>
    </source>
</evidence>
<dbReference type="GO" id="GO:0016787">
    <property type="term" value="F:hydrolase activity"/>
    <property type="evidence" value="ECO:0007669"/>
    <property type="project" value="UniProtKB-KW"/>
</dbReference>
<dbReference type="GO" id="GO:0090729">
    <property type="term" value="F:toxin activity"/>
    <property type="evidence" value="ECO:0007669"/>
    <property type="project" value="UniProtKB-KW"/>
</dbReference>
<accession>A0A1H4FDY1</accession>
<sequence length="134" mass="15113">MVMKYLLDTNICIYLIKEKPPEVLLRFTALKPAQVFISAVTVFELYYGVENSQAHKRNLAALEKFLRPMTILDFTSEDAKQAARIRADLKHKGTPIGAYDLQIAATALANGLTVVTNNTDEFQRVVGLRLENWV</sequence>
<dbReference type="SUPFAM" id="SSF88723">
    <property type="entry name" value="PIN domain-like"/>
    <property type="match status" value="1"/>
</dbReference>
<comment type="cofactor">
    <cofactor evidence="1 8">
        <name>Mg(2+)</name>
        <dbReference type="ChEBI" id="CHEBI:18420"/>
    </cofactor>
</comment>
<keyword evidence="2 8" id="KW-1277">Toxin-antitoxin system</keyword>
<dbReference type="SMART" id="SM00670">
    <property type="entry name" value="PINc"/>
    <property type="match status" value="1"/>
</dbReference>
<dbReference type="AlphaFoldDB" id="A0A1H4FDY1"/>
<dbReference type="GO" id="GO:0000287">
    <property type="term" value="F:magnesium ion binding"/>
    <property type="evidence" value="ECO:0007669"/>
    <property type="project" value="UniProtKB-UniRule"/>
</dbReference>
<evidence type="ECO:0000256" key="2">
    <source>
        <dbReference type="ARBA" id="ARBA00022649"/>
    </source>
</evidence>
<evidence type="ECO:0000256" key="7">
    <source>
        <dbReference type="ARBA" id="ARBA00038093"/>
    </source>
</evidence>
<dbReference type="HAMAP" id="MF_00265">
    <property type="entry name" value="VapC_Nob1"/>
    <property type="match status" value="1"/>
</dbReference>
<organism evidence="10 11">
    <name type="scientific">Thiothrix caldifontis</name>
    <dbReference type="NCBI Taxonomy" id="525918"/>
    <lineage>
        <taxon>Bacteria</taxon>
        <taxon>Pseudomonadati</taxon>
        <taxon>Pseudomonadota</taxon>
        <taxon>Gammaproteobacteria</taxon>
        <taxon>Thiotrichales</taxon>
        <taxon>Thiotrichaceae</taxon>
        <taxon>Thiothrix</taxon>
    </lineage>
</organism>
<dbReference type="Gene3D" id="3.40.50.1010">
    <property type="entry name" value="5'-nuclease"/>
    <property type="match status" value="1"/>
</dbReference>
<keyword evidence="8" id="KW-0800">Toxin</keyword>
<comment type="function">
    <text evidence="8">Toxic component of a toxin-antitoxin (TA) system. An RNase.</text>
</comment>
<dbReference type="Pfam" id="PF01850">
    <property type="entry name" value="PIN"/>
    <property type="match status" value="1"/>
</dbReference>
<keyword evidence="11" id="KW-1185">Reference proteome</keyword>